<name>A0AAU9DST1_9LACO</name>
<feature type="transmembrane region" description="Helical" evidence="1">
    <location>
        <begin position="12"/>
        <end position="34"/>
    </location>
</feature>
<keyword evidence="1" id="KW-0472">Membrane</keyword>
<dbReference type="InterPro" id="IPR051532">
    <property type="entry name" value="Ester_Hydrolysis_Enzymes"/>
</dbReference>
<feature type="domain" description="SGNH hydrolase-type esterase" evidence="2">
    <location>
        <begin position="58"/>
        <end position="249"/>
    </location>
</feature>
<sequence>MDVMTKKGLQLLLQLATRIMICAFLLFFSLTLIAQFHKPLHTYEKTSVNPIRNQKIVIFGDSVSYGETRQNVISKYNYLPLAAKYLDAKSVKNFSIPGSGIMVNLGEGYTWQNILYAIKKNKNKVKEADIVIISAGRNDTVVPNLHKYQLETNLQNDINEIKKINKSAKIYGILPWDGLAEVDQVKSDYKIKKNPNGFTLTKVADILAEVYQKNNIYFFDPRKSTEEWENTRRSQFGDGRTHPTDLTYKKMASTMINWLTIGGTIKIDHQVKIKSNARLYQTAYDALVKNENESKQISSEKTMYCSNNIQYNGKYIITVYKNKSDCESAKNGLYVNADETDVMESK</sequence>
<gene>
    <name evidence="3" type="ORF">KIMC2_13400</name>
</gene>
<dbReference type="EMBL" id="AP026801">
    <property type="protein sequence ID" value="BDR56778.1"/>
    <property type="molecule type" value="Genomic_DNA"/>
</dbReference>
<dbReference type="AlphaFoldDB" id="A0AAU9DST1"/>
<evidence type="ECO:0000259" key="2">
    <source>
        <dbReference type="Pfam" id="PF13472"/>
    </source>
</evidence>
<evidence type="ECO:0000313" key="4">
    <source>
        <dbReference type="Proteomes" id="UP001321804"/>
    </source>
</evidence>
<evidence type="ECO:0000313" key="3">
    <source>
        <dbReference type="EMBL" id="BDR56778.1"/>
    </source>
</evidence>
<dbReference type="GO" id="GO:0004622">
    <property type="term" value="F:phosphatidylcholine lysophospholipase activity"/>
    <property type="evidence" value="ECO:0007669"/>
    <property type="project" value="TreeGrafter"/>
</dbReference>
<keyword evidence="4" id="KW-1185">Reference proteome</keyword>
<dbReference type="KEGG" id="xak:KIMC2_13400"/>
<proteinExistence type="predicted"/>
<keyword evidence="1" id="KW-1133">Transmembrane helix</keyword>
<dbReference type="Proteomes" id="UP001321804">
    <property type="component" value="Chromosome"/>
</dbReference>
<organism evidence="3 4">
    <name type="scientific">Xylocopilactobacillus apis</name>
    <dbReference type="NCBI Taxonomy" id="2932183"/>
    <lineage>
        <taxon>Bacteria</taxon>
        <taxon>Bacillati</taxon>
        <taxon>Bacillota</taxon>
        <taxon>Bacilli</taxon>
        <taxon>Lactobacillales</taxon>
        <taxon>Lactobacillaceae</taxon>
        <taxon>Xylocopilactobacillus</taxon>
    </lineage>
</organism>
<dbReference type="Pfam" id="PF13472">
    <property type="entry name" value="Lipase_GDSL_2"/>
    <property type="match status" value="1"/>
</dbReference>
<dbReference type="InterPro" id="IPR036514">
    <property type="entry name" value="SGNH_hydro_sf"/>
</dbReference>
<protein>
    <recommendedName>
        <fullName evidence="2">SGNH hydrolase-type esterase domain-containing protein</fullName>
    </recommendedName>
</protein>
<dbReference type="PANTHER" id="PTHR30383">
    <property type="entry name" value="THIOESTERASE 1/PROTEASE 1/LYSOPHOSPHOLIPASE L1"/>
    <property type="match status" value="1"/>
</dbReference>
<reference evidence="3 4" key="1">
    <citation type="journal article" date="2023" name="Microbiol. Spectr.">
        <title>Symbiosis of Carpenter Bees with Uncharacterized Lactic Acid Bacteria Showing NAD Auxotrophy.</title>
        <authorList>
            <person name="Kawasaki S."/>
            <person name="Ozawa K."/>
            <person name="Mori T."/>
            <person name="Yamamoto A."/>
            <person name="Ito M."/>
            <person name="Ohkuma M."/>
            <person name="Sakamoto M."/>
            <person name="Matsutani M."/>
        </authorList>
    </citation>
    <scope>NUCLEOTIDE SEQUENCE [LARGE SCALE GENOMIC DNA]</scope>
    <source>
        <strain evidence="3 4">KimC2</strain>
    </source>
</reference>
<dbReference type="PANTHER" id="PTHR30383:SF5">
    <property type="entry name" value="SGNH HYDROLASE-TYPE ESTERASE DOMAIN-CONTAINING PROTEIN"/>
    <property type="match status" value="1"/>
</dbReference>
<evidence type="ECO:0000256" key="1">
    <source>
        <dbReference type="SAM" id="Phobius"/>
    </source>
</evidence>
<dbReference type="Gene3D" id="3.40.50.1110">
    <property type="entry name" value="SGNH hydrolase"/>
    <property type="match status" value="1"/>
</dbReference>
<dbReference type="CDD" id="cd00229">
    <property type="entry name" value="SGNH_hydrolase"/>
    <property type="match status" value="1"/>
</dbReference>
<dbReference type="InterPro" id="IPR013830">
    <property type="entry name" value="SGNH_hydro"/>
</dbReference>
<accession>A0AAU9DST1</accession>
<keyword evidence="1" id="KW-0812">Transmembrane</keyword>
<dbReference type="RefSeq" id="WP_317695237.1">
    <property type="nucleotide sequence ID" value="NZ_AP026801.1"/>
</dbReference>
<dbReference type="SUPFAM" id="SSF52266">
    <property type="entry name" value="SGNH hydrolase"/>
    <property type="match status" value="1"/>
</dbReference>